<comment type="caution">
    <text evidence="2">The sequence shown here is derived from an EMBL/GenBank/DDBJ whole genome shotgun (WGS) entry which is preliminary data.</text>
</comment>
<dbReference type="Pfam" id="PF12804">
    <property type="entry name" value="NTP_transf_3"/>
    <property type="match status" value="1"/>
</dbReference>
<gene>
    <name evidence="2" type="ORF">J5W02_01675</name>
</gene>
<name>A0ABS7DJP5_9FIRM</name>
<dbReference type="RefSeq" id="WP_219963916.1">
    <property type="nucleotide sequence ID" value="NZ_JAGFNZ010000001.1"/>
</dbReference>
<dbReference type="CDD" id="cd04182">
    <property type="entry name" value="GT_2_like_f"/>
    <property type="match status" value="1"/>
</dbReference>
<keyword evidence="3" id="KW-1185">Reference proteome</keyword>
<organism evidence="2 3">
    <name type="scientific">Caproiciproducens faecalis</name>
    <dbReference type="NCBI Taxonomy" id="2820301"/>
    <lineage>
        <taxon>Bacteria</taxon>
        <taxon>Bacillati</taxon>
        <taxon>Bacillota</taxon>
        <taxon>Clostridia</taxon>
        <taxon>Eubacteriales</taxon>
        <taxon>Acutalibacteraceae</taxon>
        <taxon>Caproiciproducens</taxon>
    </lineage>
</organism>
<evidence type="ECO:0000259" key="1">
    <source>
        <dbReference type="Pfam" id="PF12804"/>
    </source>
</evidence>
<dbReference type="InterPro" id="IPR029044">
    <property type="entry name" value="Nucleotide-diphossugar_trans"/>
</dbReference>
<dbReference type="SUPFAM" id="SSF53448">
    <property type="entry name" value="Nucleotide-diphospho-sugar transferases"/>
    <property type="match status" value="1"/>
</dbReference>
<dbReference type="PANTHER" id="PTHR43777:SF1">
    <property type="entry name" value="MOLYBDENUM COFACTOR CYTIDYLYLTRANSFERASE"/>
    <property type="match status" value="1"/>
</dbReference>
<accession>A0ABS7DJP5</accession>
<dbReference type="Gene3D" id="3.90.550.10">
    <property type="entry name" value="Spore Coat Polysaccharide Biosynthesis Protein SpsA, Chain A"/>
    <property type="match status" value="1"/>
</dbReference>
<reference evidence="2 3" key="1">
    <citation type="submission" date="2021-03" db="EMBL/GenBank/DDBJ databases">
        <title>Caproiciproducens sp. nov. isolated from feces of cow.</title>
        <authorList>
            <person name="Choi J.-Y."/>
        </authorList>
    </citation>
    <scope>NUCLEOTIDE SEQUENCE [LARGE SCALE GENOMIC DNA]</scope>
    <source>
        <strain evidence="2 3">AGMB10547</strain>
    </source>
</reference>
<dbReference type="Proteomes" id="UP000719942">
    <property type="component" value="Unassembled WGS sequence"/>
</dbReference>
<protein>
    <submittedName>
        <fullName evidence="2">Nucleotidyltransferase family protein</fullName>
    </submittedName>
</protein>
<feature type="domain" description="MobA-like NTP transferase" evidence="1">
    <location>
        <begin position="6"/>
        <end position="145"/>
    </location>
</feature>
<sequence length="212" mass="24275">MENVIGIILAAGYSSRMGEFKMTQFLSGLPVIEHPIQNMYDTCNKILIVTGFQFEKLRYLEKKYQKVSLVFNPNYSEGMFSSVLAGLAYSEAKRYVVMPGDCPAVHSKTFRDLTAFSGDICLPSYLGKTGHPVMISNFARKELLRGSFLTLEHFIKSHPYKEIPVKDAGILMDLDSPEDFRKLETFLRVRNHDDSDNRRYQQRKNNSINQSL</sequence>
<evidence type="ECO:0000313" key="2">
    <source>
        <dbReference type="EMBL" id="MBW7571510.1"/>
    </source>
</evidence>
<dbReference type="PANTHER" id="PTHR43777">
    <property type="entry name" value="MOLYBDENUM COFACTOR CYTIDYLYLTRANSFERASE"/>
    <property type="match status" value="1"/>
</dbReference>
<evidence type="ECO:0000313" key="3">
    <source>
        <dbReference type="Proteomes" id="UP000719942"/>
    </source>
</evidence>
<dbReference type="EMBL" id="JAGFNZ010000001">
    <property type="protein sequence ID" value="MBW7571510.1"/>
    <property type="molecule type" value="Genomic_DNA"/>
</dbReference>
<proteinExistence type="predicted"/>
<dbReference type="InterPro" id="IPR025877">
    <property type="entry name" value="MobA-like_NTP_Trfase"/>
</dbReference>